<evidence type="ECO:0000313" key="7">
    <source>
        <dbReference type="EnsemblMetazoa" id="MDOA016699-PA"/>
    </source>
</evidence>
<dbReference type="OrthoDB" id="8186171at2759"/>
<dbReference type="VEuPathDB" id="VectorBase:MDOA016699"/>
<dbReference type="Pfam" id="PF10523">
    <property type="entry name" value="BEN"/>
    <property type="match status" value="1"/>
</dbReference>
<dbReference type="GO" id="GO:0045666">
    <property type="term" value="P:positive regulation of neuron differentiation"/>
    <property type="evidence" value="ECO:0007669"/>
    <property type="project" value="InterPro"/>
</dbReference>
<keyword evidence="4" id="KW-0804">Transcription</keyword>
<dbReference type="VEuPathDB" id="VectorBase:MDOMA2_013350"/>
<comment type="subcellular location">
    <subcellularLocation>
        <location evidence="1">Nucleus</location>
    </subcellularLocation>
</comment>
<sequence>MNRAQFSQEHQTINNSTNQPRKKLKMVFEQFVASFPVHNPSYSRTYVDILTTELRLKRLNKRQLDSANMFDRLKVIIDQMEEAYLPQHCNQVKDPAFIADHNYAFSNASSGITTSTSSSSISPPPAFTEQRYNACSTEPSAKRKIIDEDYEEFSAEDDTNSPKNYHMDSANASQYPQQQGDMVILGPNGTAVDSRSYSSIIWSSSASATRQLLSFVFTADILATHTLTGKPSPAFYGRERPAKMQLDPIKAADIIHCVKSKFNCSEREIRAAITTKCSDTSKKYKRRSQKLQMDSAA</sequence>
<gene>
    <name evidence="7" type="primary">105261981</name>
</gene>
<dbReference type="PANTHER" id="PTHR35346:SF1">
    <property type="entry name" value="BEN DOMAIN-CONTAINING PROTEIN 6"/>
    <property type="match status" value="1"/>
</dbReference>
<evidence type="ECO:0000256" key="4">
    <source>
        <dbReference type="ARBA" id="ARBA00023163"/>
    </source>
</evidence>
<dbReference type="GO" id="GO:0005634">
    <property type="term" value="C:nucleus"/>
    <property type="evidence" value="ECO:0007669"/>
    <property type="project" value="UniProtKB-SubCell"/>
</dbReference>
<dbReference type="InterPro" id="IPR018379">
    <property type="entry name" value="BEN_domain"/>
</dbReference>
<dbReference type="EnsemblMetazoa" id="MDOA016699-RA">
    <property type="protein sequence ID" value="MDOA016699-PA"/>
    <property type="gene ID" value="MDOA016699"/>
</dbReference>
<dbReference type="AlphaFoldDB" id="A0A1I8NKP2"/>
<dbReference type="KEGG" id="mde:105261981"/>
<proteinExistence type="predicted"/>
<dbReference type="STRING" id="7370.A0A1I8NKP2"/>
<evidence type="ECO:0000256" key="1">
    <source>
        <dbReference type="ARBA" id="ARBA00004123"/>
    </source>
</evidence>
<dbReference type="InterPro" id="IPR037496">
    <property type="entry name" value="BEND6-like"/>
</dbReference>
<organism evidence="7">
    <name type="scientific">Musca domestica</name>
    <name type="common">House fly</name>
    <dbReference type="NCBI Taxonomy" id="7370"/>
    <lineage>
        <taxon>Eukaryota</taxon>
        <taxon>Metazoa</taxon>
        <taxon>Ecdysozoa</taxon>
        <taxon>Arthropoda</taxon>
        <taxon>Hexapoda</taxon>
        <taxon>Insecta</taxon>
        <taxon>Pterygota</taxon>
        <taxon>Neoptera</taxon>
        <taxon>Endopterygota</taxon>
        <taxon>Diptera</taxon>
        <taxon>Brachycera</taxon>
        <taxon>Muscomorpha</taxon>
        <taxon>Muscoidea</taxon>
        <taxon>Muscidae</taxon>
        <taxon>Musca</taxon>
    </lineage>
</organism>
<reference evidence="7" key="1">
    <citation type="submission" date="2020-05" db="UniProtKB">
        <authorList>
            <consortium name="EnsemblMetazoa"/>
        </authorList>
    </citation>
    <scope>IDENTIFICATION</scope>
    <source>
        <strain evidence="7">Aabys</strain>
    </source>
</reference>
<evidence type="ECO:0000256" key="2">
    <source>
        <dbReference type="ARBA" id="ARBA00022491"/>
    </source>
</evidence>
<keyword evidence="5" id="KW-0539">Nucleus</keyword>
<dbReference type="PROSITE" id="PS51457">
    <property type="entry name" value="BEN"/>
    <property type="match status" value="1"/>
</dbReference>
<evidence type="ECO:0000256" key="5">
    <source>
        <dbReference type="ARBA" id="ARBA00023242"/>
    </source>
</evidence>
<dbReference type="GO" id="GO:0003714">
    <property type="term" value="F:transcription corepressor activity"/>
    <property type="evidence" value="ECO:0007669"/>
    <property type="project" value="InterPro"/>
</dbReference>
<evidence type="ECO:0000259" key="6">
    <source>
        <dbReference type="PROSITE" id="PS51457"/>
    </source>
</evidence>
<dbReference type="PANTHER" id="PTHR35346">
    <property type="entry name" value="BEN DOMAIN-CONTAINING PROTEIN 6"/>
    <property type="match status" value="1"/>
</dbReference>
<feature type="domain" description="BEN" evidence="6">
    <location>
        <begin position="186"/>
        <end position="284"/>
    </location>
</feature>
<keyword evidence="3" id="KW-0805">Transcription regulation</keyword>
<dbReference type="GO" id="GO:0045746">
    <property type="term" value="P:negative regulation of Notch signaling pathway"/>
    <property type="evidence" value="ECO:0007669"/>
    <property type="project" value="InterPro"/>
</dbReference>
<keyword evidence="2" id="KW-0678">Repressor</keyword>
<protein>
    <recommendedName>
        <fullName evidence="6">BEN domain-containing protein</fullName>
    </recommendedName>
</protein>
<dbReference type="GO" id="GO:0003677">
    <property type="term" value="F:DNA binding"/>
    <property type="evidence" value="ECO:0007669"/>
    <property type="project" value="InterPro"/>
</dbReference>
<dbReference type="RefSeq" id="XP_011293531.2">
    <property type="nucleotide sequence ID" value="XM_011295229.3"/>
</dbReference>
<name>A0A1I8NKP2_MUSDO</name>
<accession>A0A1I8NKP2</accession>
<evidence type="ECO:0000256" key="3">
    <source>
        <dbReference type="ARBA" id="ARBA00023015"/>
    </source>
</evidence>
<dbReference type="SMART" id="SM01025">
    <property type="entry name" value="BEN"/>
    <property type="match status" value="1"/>
</dbReference>
<dbReference type="Gene3D" id="1.10.10.2590">
    <property type="entry name" value="BEN domain"/>
    <property type="match status" value="1"/>
</dbReference>